<evidence type="ECO:0000313" key="2">
    <source>
        <dbReference type="EnsemblPlants" id="KQJ96631"/>
    </source>
</evidence>
<proteinExistence type="predicted"/>
<gene>
    <name evidence="1" type="ORF">BRADI_3g25996v3</name>
</gene>
<dbReference type="EMBL" id="CM000882">
    <property type="protein sequence ID" value="KQJ96631.1"/>
    <property type="molecule type" value="Genomic_DNA"/>
</dbReference>
<dbReference type="Gramene" id="KQJ96631">
    <property type="protein sequence ID" value="KQJ96631"/>
    <property type="gene ID" value="BRADI_3g25996v3"/>
</dbReference>
<accession>A0A0Q3FA01</accession>
<dbReference type="EnsemblPlants" id="KQJ96631">
    <property type="protein sequence ID" value="KQJ96631"/>
    <property type="gene ID" value="BRADI_3g25996v3"/>
</dbReference>
<protein>
    <submittedName>
        <fullName evidence="1 2">Uncharacterized protein</fullName>
    </submittedName>
</protein>
<reference evidence="1" key="2">
    <citation type="submission" date="2017-06" db="EMBL/GenBank/DDBJ databases">
        <title>WGS assembly of Brachypodium distachyon.</title>
        <authorList>
            <consortium name="The International Brachypodium Initiative"/>
            <person name="Lucas S."/>
            <person name="Harmon-Smith M."/>
            <person name="Lail K."/>
            <person name="Tice H."/>
            <person name="Grimwood J."/>
            <person name="Bruce D."/>
            <person name="Barry K."/>
            <person name="Shu S."/>
            <person name="Lindquist E."/>
            <person name="Wang M."/>
            <person name="Pitluck S."/>
            <person name="Vogel J.P."/>
            <person name="Garvin D.F."/>
            <person name="Mockler T.C."/>
            <person name="Schmutz J."/>
            <person name="Rokhsar D."/>
            <person name="Bevan M.W."/>
        </authorList>
    </citation>
    <scope>NUCLEOTIDE SEQUENCE</scope>
    <source>
        <strain evidence="1">Bd21</strain>
    </source>
</reference>
<name>A0A0Q3FA01_BRADI</name>
<evidence type="ECO:0000313" key="3">
    <source>
        <dbReference type="Proteomes" id="UP000008810"/>
    </source>
</evidence>
<keyword evidence="3" id="KW-1185">Reference proteome</keyword>
<dbReference type="AlphaFoldDB" id="A0A0Q3FA01"/>
<reference evidence="2" key="3">
    <citation type="submission" date="2018-08" db="UniProtKB">
        <authorList>
            <consortium name="EnsemblPlants"/>
        </authorList>
    </citation>
    <scope>IDENTIFICATION</scope>
    <source>
        <strain evidence="2">cv. Bd21</strain>
    </source>
</reference>
<dbReference type="InParanoid" id="A0A0Q3FA01"/>
<dbReference type="Proteomes" id="UP000008810">
    <property type="component" value="Chromosome 3"/>
</dbReference>
<evidence type="ECO:0000313" key="1">
    <source>
        <dbReference type="EMBL" id="KQJ96631.1"/>
    </source>
</evidence>
<reference evidence="1 2" key="1">
    <citation type="journal article" date="2010" name="Nature">
        <title>Genome sequencing and analysis of the model grass Brachypodium distachyon.</title>
        <authorList>
            <consortium name="International Brachypodium Initiative"/>
        </authorList>
    </citation>
    <scope>NUCLEOTIDE SEQUENCE [LARGE SCALE GENOMIC DNA]</scope>
    <source>
        <strain evidence="1 2">Bd21</strain>
    </source>
</reference>
<sequence length="78" mass="9124">MKSGMIHTHTHESNLMQQFSYKTVPSIYKFICSKCLLSSHHDFYDRYYKFAAYLTCCSLQAINLVECNPNLILQQVII</sequence>
<organism evidence="1">
    <name type="scientific">Brachypodium distachyon</name>
    <name type="common">Purple false brome</name>
    <name type="synonym">Trachynia distachya</name>
    <dbReference type="NCBI Taxonomy" id="15368"/>
    <lineage>
        <taxon>Eukaryota</taxon>
        <taxon>Viridiplantae</taxon>
        <taxon>Streptophyta</taxon>
        <taxon>Embryophyta</taxon>
        <taxon>Tracheophyta</taxon>
        <taxon>Spermatophyta</taxon>
        <taxon>Magnoliopsida</taxon>
        <taxon>Liliopsida</taxon>
        <taxon>Poales</taxon>
        <taxon>Poaceae</taxon>
        <taxon>BOP clade</taxon>
        <taxon>Pooideae</taxon>
        <taxon>Stipodae</taxon>
        <taxon>Brachypodieae</taxon>
        <taxon>Brachypodium</taxon>
    </lineage>
</organism>